<accession>A0A0A2UTS1</accession>
<feature type="compositionally biased region" description="Polar residues" evidence="1">
    <location>
        <begin position="1"/>
        <end position="19"/>
    </location>
</feature>
<evidence type="ECO:0000313" key="3">
    <source>
        <dbReference type="Proteomes" id="UP000030153"/>
    </source>
</evidence>
<dbReference type="eggNOG" id="COG1520">
    <property type="taxonomic scope" value="Bacteria"/>
</dbReference>
<evidence type="ECO:0000256" key="1">
    <source>
        <dbReference type="SAM" id="MobiDB-lite"/>
    </source>
</evidence>
<protein>
    <submittedName>
        <fullName evidence="2">Uncharacterized protein</fullName>
    </submittedName>
</protein>
<name>A0A0A2UTS1_9BACI</name>
<dbReference type="SUPFAM" id="SSF50998">
    <property type="entry name" value="Quinoprotein alcohol dehydrogenase-like"/>
    <property type="match status" value="1"/>
</dbReference>
<dbReference type="InterPro" id="IPR018391">
    <property type="entry name" value="PQQ_b-propeller_rpt"/>
</dbReference>
<dbReference type="STRING" id="1385513.N780_09420"/>
<proteinExistence type="predicted"/>
<reference evidence="2 3" key="1">
    <citation type="submission" date="2013-08" db="EMBL/GenBank/DDBJ databases">
        <title>Genome of Pontibacillus chungwhensis.</title>
        <authorList>
            <person name="Wang Q."/>
            <person name="Wang G."/>
        </authorList>
    </citation>
    <scope>NUCLEOTIDE SEQUENCE [LARGE SCALE GENOMIC DNA]</scope>
    <source>
        <strain evidence="2 3">BH030062</strain>
    </source>
</reference>
<gene>
    <name evidence="2" type="ORF">N780_09420</name>
</gene>
<dbReference type="AlphaFoldDB" id="A0A0A2UTS1"/>
<sequence length="196" mass="21206">MTFTTESETDQPDFNNEPFQQGKGYADGAYDKSAILPAPRSWTGHSTFKGPDEVRQVTELSDSRNWADSKLAVAEDGTMYFSNSSGILYALSPDGTLEWNFKIGEGAEIRTAPVIAEDGRIFFGVSGQFAEGETKLCDETSCYKGGLFALNPDGTEAWKVLLDEVVTYSGPTISPGGSIYIGTESSFSGDQKGKLY</sequence>
<evidence type="ECO:0000313" key="2">
    <source>
        <dbReference type="EMBL" id="KGP89861.1"/>
    </source>
</evidence>
<dbReference type="EMBL" id="AVBG01000020">
    <property type="protein sequence ID" value="KGP89861.1"/>
    <property type="molecule type" value="Genomic_DNA"/>
</dbReference>
<keyword evidence="3" id="KW-1185">Reference proteome</keyword>
<dbReference type="OrthoDB" id="1858867at2"/>
<comment type="caution">
    <text evidence="2">The sequence shown here is derived from an EMBL/GenBank/DDBJ whole genome shotgun (WGS) entry which is preliminary data.</text>
</comment>
<organism evidence="2 3">
    <name type="scientific">Pontibacillus chungwhensis BH030062</name>
    <dbReference type="NCBI Taxonomy" id="1385513"/>
    <lineage>
        <taxon>Bacteria</taxon>
        <taxon>Bacillati</taxon>
        <taxon>Bacillota</taxon>
        <taxon>Bacilli</taxon>
        <taxon>Bacillales</taxon>
        <taxon>Bacillaceae</taxon>
        <taxon>Pontibacillus</taxon>
    </lineage>
</organism>
<feature type="region of interest" description="Disordered" evidence="1">
    <location>
        <begin position="1"/>
        <end position="27"/>
    </location>
</feature>
<dbReference type="SMART" id="SM00564">
    <property type="entry name" value="PQQ"/>
    <property type="match status" value="2"/>
</dbReference>
<dbReference type="Proteomes" id="UP000030153">
    <property type="component" value="Unassembled WGS sequence"/>
</dbReference>
<dbReference type="InterPro" id="IPR015943">
    <property type="entry name" value="WD40/YVTN_repeat-like_dom_sf"/>
</dbReference>
<dbReference type="Gene3D" id="2.130.10.10">
    <property type="entry name" value="YVTN repeat-like/Quinoprotein amine dehydrogenase"/>
    <property type="match status" value="1"/>
</dbReference>
<dbReference type="InterPro" id="IPR011047">
    <property type="entry name" value="Quinoprotein_ADH-like_sf"/>
</dbReference>